<evidence type="ECO:0000313" key="2">
    <source>
        <dbReference type="Proteomes" id="UP000177763"/>
    </source>
</evidence>
<protein>
    <submittedName>
        <fullName evidence="1">Uncharacterized protein</fullName>
    </submittedName>
</protein>
<dbReference type="Proteomes" id="UP000177763">
    <property type="component" value="Unassembled WGS sequence"/>
</dbReference>
<organism evidence="1 2">
    <name type="scientific">candidate division WWE3 bacterium RIFCSPLOWO2_12_FULL_36_10</name>
    <dbReference type="NCBI Taxonomy" id="1802630"/>
    <lineage>
        <taxon>Bacteria</taxon>
        <taxon>Katanobacteria</taxon>
    </lineage>
</organism>
<sequence>MGFSGFCIGVNDKNPNVITGANSISPNRSLKKEKMDTARVPYIIIPSLSTGSDSFVCLTSINSSTKYYTPTTDSASKRAIRNLLIGKTPVYLSIKRVSQADPTVKHTGQTRLPIIEATLKPNL</sequence>
<accession>A0A1F4VJ78</accession>
<name>A0A1F4VJ78_UNCKA</name>
<proteinExistence type="predicted"/>
<gene>
    <name evidence="1" type="ORF">A3H26_04145</name>
</gene>
<comment type="caution">
    <text evidence="1">The sequence shown here is derived from an EMBL/GenBank/DDBJ whole genome shotgun (WGS) entry which is preliminary data.</text>
</comment>
<reference evidence="1 2" key="1">
    <citation type="journal article" date="2016" name="Nat. Commun.">
        <title>Thousands of microbial genomes shed light on interconnected biogeochemical processes in an aquifer system.</title>
        <authorList>
            <person name="Anantharaman K."/>
            <person name="Brown C.T."/>
            <person name="Hug L.A."/>
            <person name="Sharon I."/>
            <person name="Castelle C.J."/>
            <person name="Probst A.J."/>
            <person name="Thomas B.C."/>
            <person name="Singh A."/>
            <person name="Wilkins M.J."/>
            <person name="Karaoz U."/>
            <person name="Brodie E.L."/>
            <person name="Williams K.H."/>
            <person name="Hubbard S.S."/>
            <person name="Banfield J.F."/>
        </authorList>
    </citation>
    <scope>NUCLEOTIDE SEQUENCE [LARGE SCALE GENOMIC DNA]</scope>
</reference>
<evidence type="ECO:0000313" key="1">
    <source>
        <dbReference type="EMBL" id="OGC57317.1"/>
    </source>
</evidence>
<dbReference type="EMBL" id="MEVN01000016">
    <property type="protein sequence ID" value="OGC57317.1"/>
    <property type="molecule type" value="Genomic_DNA"/>
</dbReference>
<dbReference type="AlphaFoldDB" id="A0A1F4VJ78"/>